<dbReference type="GO" id="GO:0051213">
    <property type="term" value="F:dioxygenase activity"/>
    <property type="evidence" value="ECO:0007669"/>
    <property type="project" value="UniProtKB-KW"/>
</dbReference>
<sequence>MPASPEQQLKEITKVDLRGLEPGRPGWDEARDAVTTSMVAHGCAMVHVQHVGLDEDIRQALFGRAMPELFALPAEAKQRNVNSDVQYGGYIGQIPGMAYESMRIKDITDAVHISDFAGLLWPQGNPAFCDTVGEFAKNAVSLEKTVTRMVLEGLGVRDEHALDSHRDQLCYSFRMANMGSPEENTAKVSLPEHRDNNMTTTIVQHEVEGLEVQLKDGSWFAVPPEPDTVVIVAGELLNVVTNGRVRACLHRVRTPSNRERFSALLGCMPTQGSTVRAMEQLVDEDHPLVYRPCDPYEYCAFKYSEEGRKSGDAHALMAFCGVAKDGPSCVMD</sequence>
<dbReference type="Proteomes" id="UP000015106">
    <property type="component" value="Chromosome 2"/>
</dbReference>
<protein>
    <recommendedName>
        <fullName evidence="5">2-oxoglutarate-dependent dioxygenase DAO</fullName>
    </recommendedName>
    <alternativeName>
        <fullName evidence="6">Protein DIOXYGENASE FOR AUXIN OXIDATION</fullName>
    </alternativeName>
</protein>
<dbReference type="Gramene" id="TuG1812G0200000609.01.T01">
    <property type="protein sequence ID" value="TuG1812G0200000609.01.T01"/>
    <property type="gene ID" value="TuG1812G0200000609.01"/>
</dbReference>
<evidence type="ECO:0000256" key="3">
    <source>
        <dbReference type="ARBA" id="ARBA00022964"/>
    </source>
</evidence>
<evidence type="ECO:0000313" key="9">
    <source>
        <dbReference type="EnsemblPlants" id="TuG1812G0200000609.01.T01"/>
    </source>
</evidence>
<reference evidence="9" key="2">
    <citation type="submission" date="2018-03" db="EMBL/GenBank/DDBJ databases">
        <title>The Triticum urartu genome reveals the dynamic nature of wheat genome evolution.</title>
        <authorList>
            <person name="Ling H."/>
            <person name="Ma B."/>
            <person name="Shi X."/>
            <person name="Liu H."/>
            <person name="Dong L."/>
            <person name="Sun H."/>
            <person name="Cao Y."/>
            <person name="Gao Q."/>
            <person name="Zheng S."/>
            <person name="Li Y."/>
            <person name="Yu Y."/>
            <person name="Du H."/>
            <person name="Qi M."/>
            <person name="Li Y."/>
            <person name="Yu H."/>
            <person name="Cui Y."/>
            <person name="Wang N."/>
            <person name="Chen C."/>
            <person name="Wu H."/>
            <person name="Zhao Y."/>
            <person name="Zhang J."/>
            <person name="Li Y."/>
            <person name="Zhou W."/>
            <person name="Zhang B."/>
            <person name="Hu W."/>
            <person name="Eijk M."/>
            <person name="Tang J."/>
            <person name="Witsenboer H."/>
            <person name="Zhao S."/>
            <person name="Li Z."/>
            <person name="Zhang A."/>
            <person name="Wang D."/>
            <person name="Liang C."/>
        </authorList>
    </citation>
    <scope>NUCLEOTIDE SEQUENCE [LARGE SCALE GENOMIC DNA]</scope>
    <source>
        <strain evidence="9">cv. G1812</strain>
    </source>
</reference>
<comment type="function">
    <text evidence="4">2-oxoglutarate-dependent dioxygenase essential for auxin catabolism and maintenance of auxin homeostasis in reproductive organs. Catalyzes the irreversible oxidation of indole-3-acetic acid (IAA) to the biologically inactive 2-oxoindole-3-acetic acid (OxIAA).</text>
</comment>
<evidence type="ECO:0000259" key="8">
    <source>
        <dbReference type="PROSITE" id="PS51471"/>
    </source>
</evidence>
<dbReference type="InterPro" id="IPR027443">
    <property type="entry name" value="IPNS-like_sf"/>
</dbReference>
<dbReference type="PROSITE" id="PS51471">
    <property type="entry name" value="FE2OG_OXY"/>
    <property type="match status" value="1"/>
</dbReference>
<dbReference type="SUPFAM" id="SSF51197">
    <property type="entry name" value="Clavaminate synthase-like"/>
    <property type="match status" value="1"/>
</dbReference>
<feature type="domain" description="Fe2OG dioxygenase" evidence="8">
    <location>
        <begin position="163"/>
        <end position="269"/>
    </location>
</feature>
<dbReference type="InterPro" id="IPR005123">
    <property type="entry name" value="Oxoglu/Fe-dep_dioxygenase_dom"/>
</dbReference>
<dbReference type="EnsemblPlants" id="TuG1812G0200000609.01.T01">
    <property type="protein sequence ID" value="TuG1812G0200000609.01.T01"/>
    <property type="gene ID" value="TuG1812G0200000609.01"/>
</dbReference>
<keyword evidence="7" id="KW-0560">Oxidoreductase</keyword>
<dbReference type="AlphaFoldDB" id="A0A8R7P9S1"/>
<dbReference type="FunFam" id="2.60.120.330:FF:000017">
    <property type="entry name" value="2-oxoglutarate-dependent dioxygenase DAO"/>
    <property type="match status" value="1"/>
</dbReference>
<evidence type="ECO:0000313" key="10">
    <source>
        <dbReference type="Proteomes" id="UP000015106"/>
    </source>
</evidence>
<evidence type="ECO:0000256" key="5">
    <source>
        <dbReference type="ARBA" id="ARBA00074102"/>
    </source>
</evidence>
<keyword evidence="2 7" id="KW-0479">Metal-binding</keyword>
<evidence type="ECO:0000256" key="1">
    <source>
        <dbReference type="ARBA" id="ARBA00008056"/>
    </source>
</evidence>
<organism evidence="9 10">
    <name type="scientific">Triticum urartu</name>
    <name type="common">Red wild einkorn</name>
    <name type="synonym">Crithodium urartu</name>
    <dbReference type="NCBI Taxonomy" id="4572"/>
    <lineage>
        <taxon>Eukaryota</taxon>
        <taxon>Viridiplantae</taxon>
        <taxon>Streptophyta</taxon>
        <taxon>Embryophyta</taxon>
        <taxon>Tracheophyta</taxon>
        <taxon>Spermatophyta</taxon>
        <taxon>Magnoliopsida</taxon>
        <taxon>Liliopsida</taxon>
        <taxon>Poales</taxon>
        <taxon>Poaceae</taxon>
        <taxon>BOP clade</taxon>
        <taxon>Pooideae</taxon>
        <taxon>Triticodae</taxon>
        <taxon>Triticeae</taxon>
        <taxon>Triticinae</taxon>
        <taxon>Triticum</taxon>
    </lineage>
</organism>
<dbReference type="InterPro" id="IPR044861">
    <property type="entry name" value="IPNS-like_FE2OG_OXY"/>
</dbReference>
<dbReference type="PANTHER" id="PTHR47990">
    <property type="entry name" value="2-OXOGLUTARATE (2OG) AND FE(II)-DEPENDENT OXYGENASE SUPERFAMILY PROTEIN-RELATED"/>
    <property type="match status" value="1"/>
</dbReference>
<keyword evidence="7" id="KW-0408">Iron</keyword>
<dbReference type="GO" id="GO:0046872">
    <property type="term" value="F:metal ion binding"/>
    <property type="evidence" value="ECO:0007669"/>
    <property type="project" value="UniProtKB-KW"/>
</dbReference>
<evidence type="ECO:0000256" key="4">
    <source>
        <dbReference type="ARBA" id="ARBA00054658"/>
    </source>
</evidence>
<keyword evidence="10" id="KW-1185">Reference proteome</keyword>
<evidence type="ECO:0000256" key="6">
    <source>
        <dbReference type="ARBA" id="ARBA00076740"/>
    </source>
</evidence>
<evidence type="ECO:0000256" key="2">
    <source>
        <dbReference type="ARBA" id="ARBA00022723"/>
    </source>
</evidence>
<reference evidence="10" key="1">
    <citation type="journal article" date="2013" name="Nature">
        <title>Draft genome of the wheat A-genome progenitor Triticum urartu.</title>
        <authorList>
            <person name="Ling H.Q."/>
            <person name="Zhao S."/>
            <person name="Liu D."/>
            <person name="Wang J."/>
            <person name="Sun H."/>
            <person name="Zhang C."/>
            <person name="Fan H."/>
            <person name="Li D."/>
            <person name="Dong L."/>
            <person name="Tao Y."/>
            <person name="Gao C."/>
            <person name="Wu H."/>
            <person name="Li Y."/>
            <person name="Cui Y."/>
            <person name="Guo X."/>
            <person name="Zheng S."/>
            <person name="Wang B."/>
            <person name="Yu K."/>
            <person name="Liang Q."/>
            <person name="Yang W."/>
            <person name="Lou X."/>
            <person name="Chen J."/>
            <person name="Feng M."/>
            <person name="Jian J."/>
            <person name="Zhang X."/>
            <person name="Luo G."/>
            <person name="Jiang Y."/>
            <person name="Liu J."/>
            <person name="Wang Z."/>
            <person name="Sha Y."/>
            <person name="Zhang B."/>
            <person name="Wu H."/>
            <person name="Tang D."/>
            <person name="Shen Q."/>
            <person name="Xue P."/>
            <person name="Zou S."/>
            <person name="Wang X."/>
            <person name="Liu X."/>
            <person name="Wang F."/>
            <person name="Yang Y."/>
            <person name="An X."/>
            <person name="Dong Z."/>
            <person name="Zhang K."/>
            <person name="Zhang X."/>
            <person name="Luo M.C."/>
            <person name="Dvorak J."/>
            <person name="Tong Y."/>
            <person name="Wang J."/>
            <person name="Yang H."/>
            <person name="Li Z."/>
            <person name="Wang D."/>
            <person name="Zhang A."/>
            <person name="Wang J."/>
        </authorList>
    </citation>
    <scope>NUCLEOTIDE SEQUENCE</scope>
    <source>
        <strain evidence="10">cv. G1812</strain>
    </source>
</reference>
<evidence type="ECO:0000256" key="7">
    <source>
        <dbReference type="RuleBase" id="RU003682"/>
    </source>
</evidence>
<proteinExistence type="inferred from homology"/>
<name>A0A8R7P9S1_TRIUA</name>
<dbReference type="Gene3D" id="2.60.120.330">
    <property type="entry name" value="B-lactam Antibiotic, Isopenicillin N Synthase, Chain"/>
    <property type="match status" value="1"/>
</dbReference>
<comment type="similarity">
    <text evidence="1 7">Belongs to the iron/ascorbate-dependent oxidoreductase family.</text>
</comment>
<accession>A0A8R7P9S1</accession>
<keyword evidence="3" id="KW-0223">Dioxygenase</keyword>
<dbReference type="InterPro" id="IPR050231">
    <property type="entry name" value="Iron_ascorbate_oxido_reductase"/>
</dbReference>
<dbReference type="Pfam" id="PF03171">
    <property type="entry name" value="2OG-FeII_Oxy"/>
    <property type="match status" value="1"/>
</dbReference>
<reference evidence="9" key="3">
    <citation type="submission" date="2022-06" db="UniProtKB">
        <authorList>
            <consortium name="EnsemblPlants"/>
        </authorList>
    </citation>
    <scope>IDENTIFICATION</scope>
</reference>